<dbReference type="STRING" id="1423776.FD04_GL000332"/>
<dbReference type="RefSeq" id="WP_054699398.1">
    <property type="nucleotide sequence ID" value="NZ_AZEE01000027.1"/>
</dbReference>
<dbReference type="EMBL" id="AZEE01000027">
    <property type="protein sequence ID" value="KRK98598.1"/>
    <property type="molecule type" value="Genomic_DNA"/>
</dbReference>
<dbReference type="Proteomes" id="UP000051160">
    <property type="component" value="Unassembled WGS sequence"/>
</dbReference>
<organism evidence="1 2">
    <name type="scientific">Secundilactobacillus odoratitofui DSM 19909 = JCM 15043</name>
    <dbReference type="NCBI Taxonomy" id="1423776"/>
    <lineage>
        <taxon>Bacteria</taxon>
        <taxon>Bacillati</taxon>
        <taxon>Bacillota</taxon>
        <taxon>Bacilli</taxon>
        <taxon>Lactobacillales</taxon>
        <taxon>Lactobacillaceae</taxon>
        <taxon>Secundilactobacillus</taxon>
    </lineage>
</organism>
<accession>A0A0R1LS53</accession>
<name>A0A0R1LS53_9LACO</name>
<gene>
    <name evidence="1" type="ORF">FD04_GL000332</name>
</gene>
<dbReference type="SUPFAM" id="SSF89360">
    <property type="entry name" value="HesB-like domain"/>
    <property type="match status" value="1"/>
</dbReference>
<sequence length="105" mass="12076">MKLMITDAASQWFEDEMAVGGNQTAAIRFYGKLYGKTKVHQGFSLGLARVLDPHQVGVNLKKDGVTYYIEQGDNWFFKGYDLKVDYDQEKDANVLQYEWQENGEL</sequence>
<dbReference type="PATRIC" id="fig|1423776.4.peg.333"/>
<dbReference type="AlphaFoldDB" id="A0A0R1LS53"/>
<protein>
    <recommendedName>
        <fullName evidence="3">HesB-like protein</fullName>
    </recommendedName>
</protein>
<dbReference type="OrthoDB" id="1645729at2"/>
<proteinExistence type="predicted"/>
<comment type="caution">
    <text evidence="1">The sequence shown here is derived from an EMBL/GenBank/DDBJ whole genome shotgun (WGS) entry which is preliminary data.</text>
</comment>
<evidence type="ECO:0000313" key="1">
    <source>
        <dbReference type="EMBL" id="KRK98598.1"/>
    </source>
</evidence>
<keyword evidence="2" id="KW-1185">Reference proteome</keyword>
<evidence type="ECO:0000313" key="2">
    <source>
        <dbReference type="Proteomes" id="UP000051160"/>
    </source>
</evidence>
<evidence type="ECO:0008006" key="3">
    <source>
        <dbReference type="Google" id="ProtNLM"/>
    </source>
</evidence>
<dbReference type="InterPro" id="IPR035903">
    <property type="entry name" value="HesB-like_dom_sf"/>
</dbReference>
<reference evidence="1 2" key="1">
    <citation type="journal article" date="2015" name="Genome Announc.">
        <title>Expanding the biotechnology potential of lactobacilli through comparative genomics of 213 strains and associated genera.</title>
        <authorList>
            <person name="Sun Z."/>
            <person name="Harris H.M."/>
            <person name="McCann A."/>
            <person name="Guo C."/>
            <person name="Argimon S."/>
            <person name="Zhang W."/>
            <person name="Yang X."/>
            <person name="Jeffery I.B."/>
            <person name="Cooney J.C."/>
            <person name="Kagawa T.F."/>
            <person name="Liu W."/>
            <person name="Song Y."/>
            <person name="Salvetti E."/>
            <person name="Wrobel A."/>
            <person name="Rasinkangas P."/>
            <person name="Parkhill J."/>
            <person name="Rea M.C."/>
            <person name="O'Sullivan O."/>
            <person name="Ritari J."/>
            <person name="Douillard F.P."/>
            <person name="Paul Ross R."/>
            <person name="Yang R."/>
            <person name="Briner A.E."/>
            <person name="Felis G.E."/>
            <person name="de Vos W.M."/>
            <person name="Barrangou R."/>
            <person name="Klaenhammer T.R."/>
            <person name="Caufield P.W."/>
            <person name="Cui Y."/>
            <person name="Zhang H."/>
            <person name="O'Toole P.W."/>
        </authorList>
    </citation>
    <scope>NUCLEOTIDE SEQUENCE [LARGE SCALE GENOMIC DNA]</scope>
    <source>
        <strain evidence="1 2">DSM 19909</strain>
    </source>
</reference>